<dbReference type="Gene3D" id="1.10.630.10">
    <property type="entry name" value="Cytochrome P450"/>
    <property type="match status" value="1"/>
</dbReference>
<dbReference type="SUPFAM" id="SSF48264">
    <property type="entry name" value="Cytochrome P450"/>
    <property type="match status" value="1"/>
</dbReference>
<dbReference type="RefSeq" id="WP_040820687.1">
    <property type="nucleotide sequence ID" value="NZ_JBIAQY010000008.1"/>
</dbReference>
<sequence length="397" mass="43499">MARLFDPASRPDPYPLFDALRDNGPFLAMNGAMVVVTDHERASAILRDPAVSSDRRRSLVPGTLTAPDNDAPLSFLTMDPPDHTRLRKLVSKAFTSRVAAELEPTIRAIVAELLADIADSDSFDVVSQFAYPLPVRIITQLLGVPVADHEWFEGCGRRVAAGLDPAVSVNAPDQLADIHAAQREFREYFLGLIADRRRTPTEDLLSKLVLIEEHGDQLTEHELITTCVLLLLAGHETTANLITGGVLALLRHPDQLAALRTDPALISGAVEEALRYDTPVQLATRIVRKPTVLGEVTAPTDAMVLMFLSAANRDPAVFDEPDRFDITRDARAHLSFAAGTHFCLGAGLARMEASIALSAFADRVVRPELDEDSLRYRPHLNLRGPERMVVGFESVRT</sequence>
<evidence type="ECO:0000313" key="7">
    <source>
        <dbReference type="EMBL" id="MFF3570937.1"/>
    </source>
</evidence>
<keyword evidence="6" id="KW-0503">Monooxygenase</keyword>
<dbReference type="CDD" id="cd20625">
    <property type="entry name" value="CYP164-like"/>
    <property type="match status" value="1"/>
</dbReference>
<keyword evidence="2" id="KW-0349">Heme</keyword>
<dbReference type="Pfam" id="PF00067">
    <property type="entry name" value="p450"/>
    <property type="match status" value="1"/>
</dbReference>
<evidence type="ECO:0000256" key="6">
    <source>
        <dbReference type="ARBA" id="ARBA00023033"/>
    </source>
</evidence>
<dbReference type="PRINTS" id="PR00385">
    <property type="entry name" value="P450"/>
</dbReference>
<organism evidence="7 8">
    <name type="scientific">Nocardia jiangxiensis</name>
    <dbReference type="NCBI Taxonomy" id="282685"/>
    <lineage>
        <taxon>Bacteria</taxon>
        <taxon>Bacillati</taxon>
        <taxon>Actinomycetota</taxon>
        <taxon>Actinomycetes</taxon>
        <taxon>Mycobacteriales</taxon>
        <taxon>Nocardiaceae</taxon>
        <taxon>Nocardia</taxon>
    </lineage>
</organism>
<comment type="caution">
    <text evidence="7">The sequence shown here is derived from an EMBL/GenBank/DDBJ whole genome shotgun (WGS) entry which is preliminary data.</text>
</comment>
<evidence type="ECO:0000256" key="5">
    <source>
        <dbReference type="ARBA" id="ARBA00023004"/>
    </source>
</evidence>
<keyword evidence="4" id="KW-0560">Oxidoreductase</keyword>
<dbReference type="EMBL" id="JBIAQY010000008">
    <property type="protein sequence ID" value="MFF3570937.1"/>
    <property type="molecule type" value="Genomic_DNA"/>
</dbReference>
<dbReference type="Proteomes" id="UP001601992">
    <property type="component" value="Unassembled WGS sequence"/>
</dbReference>
<keyword evidence="8" id="KW-1185">Reference proteome</keyword>
<protein>
    <submittedName>
        <fullName evidence="7">Cytochrome P450</fullName>
    </submittedName>
</protein>
<dbReference type="PRINTS" id="PR00359">
    <property type="entry name" value="BP450"/>
</dbReference>
<dbReference type="InterPro" id="IPR002397">
    <property type="entry name" value="Cyt_P450_B"/>
</dbReference>
<evidence type="ECO:0000313" key="8">
    <source>
        <dbReference type="Proteomes" id="UP001601992"/>
    </source>
</evidence>
<comment type="similarity">
    <text evidence="1">Belongs to the cytochrome P450 family.</text>
</comment>
<dbReference type="InterPro" id="IPR036396">
    <property type="entry name" value="Cyt_P450_sf"/>
</dbReference>
<name>A0ABW6S3V4_9NOCA</name>
<evidence type="ECO:0000256" key="3">
    <source>
        <dbReference type="ARBA" id="ARBA00022723"/>
    </source>
</evidence>
<reference evidence="7 8" key="1">
    <citation type="submission" date="2024-10" db="EMBL/GenBank/DDBJ databases">
        <title>The Natural Products Discovery Center: Release of the First 8490 Sequenced Strains for Exploring Actinobacteria Biosynthetic Diversity.</title>
        <authorList>
            <person name="Kalkreuter E."/>
            <person name="Kautsar S.A."/>
            <person name="Yang D."/>
            <person name="Bader C.D."/>
            <person name="Teijaro C.N."/>
            <person name="Fluegel L."/>
            <person name="Davis C.M."/>
            <person name="Simpson J.R."/>
            <person name="Lauterbach L."/>
            <person name="Steele A.D."/>
            <person name="Gui C."/>
            <person name="Meng S."/>
            <person name="Li G."/>
            <person name="Viehrig K."/>
            <person name="Ye F."/>
            <person name="Su P."/>
            <person name="Kiefer A.F."/>
            <person name="Nichols A."/>
            <person name="Cepeda A.J."/>
            <person name="Yan W."/>
            <person name="Fan B."/>
            <person name="Jiang Y."/>
            <person name="Adhikari A."/>
            <person name="Zheng C.-J."/>
            <person name="Schuster L."/>
            <person name="Cowan T.M."/>
            <person name="Smanski M.J."/>
            <person name="Chevrette M.G."/>
            <person name="De Carvalho L.P.S."/>
            <person name="Shen B."/>
        </authorList>
    </citation>
    <scope>NUCLEOTIDE SEQUENCE [LARGE SCALE GENOMIC DNA]</scope>
    <source>
        <strain evidence="7 8">NPDC002593</strain>
    </source>
</reference>
<proteinExistence type="inferred from homology"/>
<accession>A0ABW6S3V4</accession>
<evidence type="ECO:0000256" key="1">
    <source>
        <dbReference type="ARBA" id="ARBA00010617"/>
    </source>
</evidence>
<dbReference type="PANTHER" id="PTHR46696">
    <property type="entry name" value="P450, PUTATIVE (EUROFUNG)-RELATED"/>
    <property type="match status" value="1"/>
</dbReference>
<dbReference type="InterPro" id="IPR001128">
    <property type="entry name" value="Cyt_P450"/>
</dbReference>
<keyword evidence="3" id="KW-0479">Metal-binding</keyword>
<dbReference type="PANTHER" id="PTHR46696:SF1">
    <property type="entry name" value="CYTOCHROME P450 YJIB-RELATED"/>
    <property type="match status" value="1"/>
</dbReference>
<evidence type="ECO:0000256" key="2">
    <source>
        <dbReference type="ARBA" id="ARBA00022617"/>
    </source>
</evidence>
<evidence type="ECO:0000256" key="4">
    <source>
        <dbReference type="ARBA" id="ARBA00023002"/>
    </source>
</evidence>
<keyword evidence="5" id="KW-0408">Iron</keyword>
<gene>
    <name evidence="7" type="ORF">ACFYXQ_24450</name>
</gene>